<dbReference type="GO" id="GO:0016491">
    <property type="term" value="F:oxidoreductase activity"/>
    <property type="evidence" value="ECO:0007669"/>
    <property type="project" value="UniProtKB-KW"/>
</dbReference>
<dbReference type="Proteomes" id="UP000051184">
    <property type="component" value="Unassembled WGS sequence"/>
</dbReference>
<dbReference type="AlphaFoldDB" id="A0A0N7MB99"/>
<reference evidence="4" key="1">
    <citation type="submission" date="2015-09" db="EMBL/GenBank/DDBJ databases">
        <authorList>
            <person name="Rodrigo-Torres Lidia"/>
            <person name="Arahal R.David."/>
        </authorList>
    </citation>
    <scope>NUCLEOTIDE SEQUENCE [LARGE SCALE GENOMIC DNA]</scope>
    <source>
        <strain evidence="4">CECT 5114</strain>
    </source>
</reference>
<dbReference type="GO" id="GO:0005737">
    <property type="term" value="C:cytoplasm"/>
    <property type="evidence" value="ECO:0007669"/>
    <property type="project" value="TreeGrafter"/>
</dbReference>
<dbReference type="InterPro" id="IPR036188">
    <property type="entry name" value="FAD/NAD-bd_sf"/>
</dbReference>
<proteinExistence type="predicted"/>
<evidence type="ECO:0000313" key="4">
    <source>
        <dbReference type="Proteomes" id="UP000051184"/>
    </source>
</evidence>
<dbReference type="EMBL" id="CYUE01000003">
    <property type="protein sequence ID" value="CUK24816.1"/>
    <property type="molecule type" value="Genomic_DNA"/>
</dbReference>
<dbReference type="EC" id="1.4.3.-" evidence="3"/>
<evidence type="ECO:0000259" key="2">
    <source>
        <dbReference type="Pfam" id="PF01266"/>
    </source>
</evidence>
<gene>
    <name evidence="3" type="primary">puuB</name>
    <name evidence="3" type="ORF">TA5114_00602</name>
</gene>
<keyword evidence="1 3" id="KW-0560">Oxidoreductase</keyword>
<dbReference type="RefSeq" id="WP_058313835.1">
    <property type="nucleotide sequence ID" value="NZ_CYTO01000003.1"/>
</dbReference>
<dbReference type="PANTHER" id="PTHR13847:SF281">
    <property type="entry name" value="FAD DEPENDENT OXIDOREDUCTASE DOMAIN-CONTAINING PROTEIN"/>
    <property type="match status" value="1"/>
</dbReference>
<name>A0A0N7MB99_9RHOB</name>
<accession>A0A0N7MB99</accession>
<dbReference type="InterPro" id="IPR006076">
    <property type="entry name" value="FAD-dep_OxRdtase"/>
</dbReference>
<evidence type="ECO:0000256" key="1">
    <source>
        <dbReference type="ARBA" id="ARBA00023002"/>
    </source>
</evidence>
<dbReference type="Gene3D" id="3.30.9.10">
    <property type="entry name" value="D-Amino Acid Oxidase, subunit A, domain 2"/>
    <property type="match status" value="1"/>
</dbReference>
<protein>
    <submittedName>
        <fullName evidence="3">Gamma-glutamylputrescine oxidoreductase</fullName>
        <ecNumber evidence="3">1.4.3.-</ecNumber>
    </submittedName>
</protein>
<evidence type="ECO:0000313" key="3">
    <source>
        <dbReference type="EMBL" id="CUK24816.1"/>
    </source>
</evidence>
<dbReference type="STRING" id="1715691.TA5113_00189"/>
<keyword evidence="4" id="KW-1185">Reference proteome</keyword>
<dbReference type="Gene3D" id="3.50.50.60">
    <property type="entry name" value="FAD/NAD(P)-binding domain"/>
    <property type="match status" value="1"/>
</dbReference>
<organism evidence="3 4">
    <name type="scientific">Cognatishimia activa</name>
    <dbReference type="NCBI Taxonomy" id="1715691"/>
    <lineage>
        <taxon>Bacteria</taxon>
        <taxon>Pseudomonadati</taxon>
        <taxon>Pseudomonadota</taxon>
        <taxon>Alphaproteobacteria</taxon>
        <taxon>Rhodobacterales</taxon>
        <taxon>Paracoccaceae</taxon>
        <taxon>Cognatishimia</taxon>
    </lineage>
</organism>
<dbReference type="Pfam" id="PF01266">
    <property type="entry name" value="DAO"/>
    <property type="match status" value="1"/>
</dbReference>
<dbReference type="SUPFAM" id="SSF51905">
    <property type="entry name" value="FAD/NAD(P)-binding domain"/>
    <property type="match status" value="1"/>
</dbReference>
<dbReference type="PANTHER" id="PTHR13847">
    <property type="entry name" value="SARCOSINE DEHYDROGENASE-RELATED"/>
    <property type="match status" value="1"/>
</dbReference>
<sequence>MSDTASYPTTPPLDVPGGWHSADLLVPLGEISALKGIYDWVVIGGGITGIAAATRLGKIAPDDSVLLVDARPIGWGASGRNSGFLLDLPHKFDLETRDRERLNKIMHLNRFAIDGLREHTEALGIDCDWSDVGKLQGAVKKRGTGMMRGYIEMLDWLGVDHEVYDRDQCDALMGTSHYHAAVFTPGSVLVDPMNMVRGLAVNLPANVTLADDCPVIKFDSANGGYALTLKPSEGETDVIAKKVILATDPYTSQFGALKGRILPTITFASITRPLSKNERARYRGKLNWGLTPADAAGTTLRMTAEGRILIRNHYAAAPKFKATDHDLGFAREAHRKGIDTRWPELENLPITATWGGVVSLSGNHQTYFGEVADGLYASSCYNGVGLTRGWTAGQLLADLANGKDSKQLDYIQDVSGMPNRLPPDPFLSVGANSRLKLAQWQAGAEV</sequence>
<feature type="domain" description="FAD dependent oxidoreductase" evidence="2">
    <location>
        <begin position="39"/>
        <end position="399"/>
    </location>
</feature>